<dbReference type="GO" id="GO:0012505">
    <property type="term" value="C:endomembrane system"/>
    <property type="evidence" value="ECO:0007669"/>
    <property type="project" value="UniProtKB-SubCell"/>
</dbReference>
<keyword evidence="8 11" id="KW-1133">Transmembrane helix</keyword>
<evidence type="ECO:0000256" key="8">
    <source>
        <dbReference type="ARBA" id="ARBA00022989"/>
    </source>
</evidence>
<feature type="transmembrane region" description="Helical" evidence="11">
    <location>
        <begin position="261"/>
        <end position="283"/>
    </location>
</feature>
<keyword evidence="6" id="KW-0547">Nucleotide-binding</keyword>
<evidence type="ECO:0000313" key="14">
    <source>
        <dbReference type="EMBL" id="GMH92491.1"/>
    </source>
</evidence>
<evidence type="ECO:0000256" key="4">
    <source>
        <dbReference type="ARBA" id="ARBA00022692"/>
    </source>
</evidence>
<feature type="domain" description="ABC transporter" evidence="12">
    <location>
        <begin position="1166"/>
        <end position="1399"/>
    </location>
</feature>
<dbReference type="FunFam" id="3.40.50.300:FF:000997">
    <property type="entry name" value="Multidrug resistance-associated protein 1"/>
    <property type="match status" value="1"/>
</dbReference>
<dbReference type="InterPro" id="IPR017871">
    <property type="entry name" value="ABC_transporter-like_CS"/>
</dbReference>
<feature type="transmembrane region" description="Helical" evidence="11">
    <location>
        <begin position="406"/>
        <end position="431"/>
    </location>
</feature>
<keyword evidence="7" id="KW-0067">ATP-binding</keyword>
<keyword evidence="9 11" id="KW-0472">Membrane</keyword>
<feature type="transmembrane region" description="Helical" evidence="11">
    <location>
        <begin position="187"/>
        <end position="204"/>
    </location>
</feature>
<dbReference type="SMART" id="SM00382">
    <property type="entry name" value="AAA"/>
    <property type="match status" value="2"/>
</dbReference>
<feature type="transmembrane region" description="Helical" evidence="11">
    <location>
        <begin position="972"/>
        <end position="995"/>
    </location>
</feature>
<evidence type="ECO:0000256" key="10">
    <source>
        <dbReference type="SAM" id="MobiDB-lite"/>
    </source>
</evidence>
<dbReference type="CDD" id="cd18579">
    <property type="entry name" value="ABC_6TM_ABCC_D1"/>
    <property type="match status" value="1"/>
</dbReference>
<evidence type="ECO:0000256" key="9">
    <source>
        <dbReference type="ARBA" id="ARBA00023136"/>
    </source>
</evidence>
<dbReference type="InterPro" id="IPR003439">
    <property type="entry name" value="ABC_transporter-like_ATP-bd"/>
</dbReference>
<feature type="compositionally biased region" description="Basic and acidic residues" evidence="10">
    <location>
        <begin position="506"/>
        <end position="517"/>
    </location>
</feature>
<dbReference type="InterPro" id="IPR027417">
    <property type="entry name" value="P-loop_NTPase"/>
</dbReference>
<dbReference type="PROSITE" id="PS50929">
    <property type="entry name" value="ABC_TM1F"/>
    <property type="match status" value="2"/>
</dbReference>
<accession>A0A9W7BQ13</accession>
<dbReference type="InterPro" id="IPR011527">
    <property type="entry name" value="ABC1_TM_dom"/>
</dbReference>
<dbReference type="PROSITE" id="PS50893">
    <property type="entry name" value="ABC_TRANSPORTER_2"/>
    <property type="match status" value="2"/>
</dbReference>
<dbReference type="Gene3D" id="3.40.50.300">
    <property type="entry name" value="P-loop containing nucleotide triphosphate hydrolases"/>
    <property type="match status" value="2"/>
</dbReference>
<evidence type="ECO:0000256" key="6">
    <source>
        <dbReference type="ARBA" id="ARBA00022741"/>
    </source>
</evidence>
<dbReference type="InterPro" id="IPR036640">
    <property type="entry name" value="ABC1_TM_sf"/>
</dbReference>
<evidence type="ECO:0000256" key="3">
    <source>
        <dbReference type="ARBA" id="ARBA00022448"/>
    </source>
</evidence>
<sequence length="1407" mass="154200">MFGNGKKKADSGDPDEVELTPPPTPPPPSATPIVNASEIPPRPDPVSKATSQGASIDKIRADRAQVLATKSLEDGASWFSKFTMFYLDPLLKLGAQRPLTMLDMGGPSEQDKAANTFEKVTHIYESQPEGKKSIAGALWKGFGVAKFCFALFLYTISSFLQFVPVLILNDLVKYFQSSGVVETVVNPWVEVAALFLVPLCVTLLQSSSNVIMSHASVYVRTAVSLIIYNKIFKISSSGRSKTSTGAIVNMMSNDTTQMQRFIQFSTFVACAPLQVAFALYLIYQQVGVATFAGLGFLFALLPINVCVFFFVGKYRRATLKESDARVKLVNEVLSGIRIIKFYAWETPFRKQIEMIRELELQNLTKLAYISAVGFSMIMLSAPILLPIIVFATYIAISTEPLTAAKAFTTVALFNIMRFPFAFMPMGFLQYIQAKISLGRIAFLMELEELEDYVEIGKDGEKYDGPEEVILENAGFMWVKPVDPAVAAAEKEKLEKMNGKGRRGKGKKDDDSDKEEKGAAVVVPADSEGGKDEEGDTEADTAAAARSVILEGITITLEKGKLYGIVGSVGSGKSSFLSAILGDMSPTEGTVVKIPHKRPEIAAGYTSYCCQTPWVVNDTLRGNILFGRDFDSDRYERVLTCCALRDDLAVLPAGDLTEIGEKGINLSGGQKARVSLARALYDPNSQLHLFDDPLSAVDSHVGEHLFSKAINGDITKGTTRLLVTHHVHFLPRCDKVIMLKDGKLEHFDTYANLQKQGVNFAGAVKFSEGGNAKTRKESVGSEKDGEEEAVADKEKKEFTKDETAQGKDLVKEEEVLEGSVSGSAYLHYAKAGGLWVAFGIIGVQACGKASEIGAGFWLSFWAEESIKAEFAGLPLSDSKTLWYLHIFAALSVGGVLALTVRSLFMAWHRLHASRQLHEELTTSIMRAPVSYFDVTPTGRILNRFAADMDKIDLELTNSLAQGTGTMFNVTQSYVTISIATKGIFLIPLVPLTFIYYKVQQWFRRSSTEIQRVENVTRSPIFSDFSQTLSGTSTIRAYSEQDRFSQNCRDAFDVNNAGYQLVQFCNNWLGIRLDILGGFVGAFVAGLALATSDNGADALIPAGWVGLALLESNQATNFLKHGVRMIAQVEAQMSSVERILYYAQNVAPEADERTPQDPPEDWPKSGEIKISDASMKYRNGPLVLKGLSLEIKGGEKIGVVGRTGSGKSSLMTTLFRIVELTEGSVTIDDVDIGTIGTFPLRSKLSIIPQDPVLFSNTVKYNLDPFNLATEDELWAVLEKVQLGSVIRELENGLDEQVSEGGENFSQGQRQLLCIARSVLRKPKILICDEATASIDNATDELIQVMIRENFKDSTVMTIAHRLGTVMDSDRVLVLDDGEIAEYDTPKTLMKKKGGVFRGMVEKAEKSEGK</sequence>
<keyword evidence="15" id="KW-1185">Reference proteome</keyword>
<dbReference type="FunFam" id="3.40.50.300:FF:000074">
    <property type="entry name" value="Multidrug resistance-associated protein 5 isoform 1"/>
    <property type="match status" value="1"/>
</dbReference>
<feature type="transmembrane region" description="Helical" evidence="11">
    <location>
        <begin position="147"/>
        <end position="167"/>
    </location>
</feature>
<dbReference type="EMBL" id="BRXX01000129">
    <property type="protein sequence ID" value="GMH92491.1"/>
    <property type="molecule type" value="Genomic_DNA"/>
</dbReference>
<evidence type="ECO:0000256" key="11">
    <source>
        <dbReference type="SAM" id="Phobius"/>
    </source>
</evidence>
<dbReference type="InterPro" id="IPR003593">
    <property type="entry name" value="AAA+_ATPase"/>
</dbReference>
<comment type="subcellular location">
    <subcellularLocation>
        <location evidence="1">Endomembrane system</location>
        <topology evidence="1">Multi-pass membrane protein</topology>
    </subcellularLocation>
</comment>
<dbReference type="SUPFAM" id="SSF90123">
    <property type="entry name" value="ABC transporter transmembrane region"/>
    <property type="match status" value="2"/>
</dbReference>
<keyword evidence="5" id="KW-0677">Repeat</keyword>
<feature type="domain" description="ABC transmembrane type-1" evidence="13">
    <location>
        <begin position="837"/>
        <end position="1129"/>
    </location>
</feature>
<evidence type="ECO:0000259" key="13">
    <source>
        <dbReference type="PROSITE" id="PS50929"/>
    </source>
</evidence>
<evidence type="ECO:0000259" key="12">
    <source>
        <dbReference type="PROSITE" id="PS50893"/>
    </source>
</evidence>
<dbReference type="Proteomes" id="UP001165160">
    <property type="component" value="Unassembled WGS sequence"/>
</dbReference>
<evidence type="ECO:0000256" key="1">
    <source>
        <dbReference type="ARBA" id="ARBA00004127"/>
    </source>
</evidence>
<gene>
    <name evidence="14" type="ORF">TrVE_jg6735</name>
</gene>
<dbReference type="FunFam" id="1.20.1560.10:FF:000010">
    <property type="entry name" value="Multidrug resistance-associated ABC transporter"/>
    <property type="match status" value="1"/>
</dbReference>
<dbReference type="Gene3D" id="1.20.1560.10">
    <property type="entry name" value="ABC transporter type 1, transmembrane domain"/>
    <property type="match status" value="2"/>
</dbReference>
<dbReference type="SUPFAM" id="SSF52540">
    <property type="entry name" value="P-loop containing nucleoside triphosphate hydrolases"/>
    <property type="match status" value="2"/>
</dbReference>
<feature type="transmembrane region" description="Helical" evidence="11">
    <location>
        <begin position="880"/>
        <end position="903"/>
    </location>
</feature>
<dbReference type="GO" id="GO:0016020">
    <property type="term" value="C:membrane"/>
    <property type="evidence" value="ECO:0007669"/>
    <property type="project" value="InterPro"/>
</dbReference>
<dbReference type="GO" id="GO:0005524">
    <property type="term" value="F:ATP binding"/>
    <property type="evidence" value="ECO:0007669"/>
    <property type="project" value="UniProtKB-KW"/>
</dbReference>
<dbReference type="GO" id="GO:0140359">
    <property type="term" value="F:ABC-type transporter activity"/>
    <property type="evidence" value="ECO:0007669"/>
    <property type="project" value="InterPro"/>
</dbReference>
<feature type="domain" description="ABC transporter" evidence="12">
    <location>
        <begin position="534"/>
        <end position="765"/>
    </location>
</feature>
<feature type="transmembrane region" description="Helical" evidence="11">
    <location>
        <begin position="289"/>
        <end position="311"/>
    </location>
</feature>
<comment type="similarity">
    <text evidence="2">Belongs to the ABC transporter superfamily. ABCC family. Conjugate transporter (TC 3.A.1.208) subfamily.</text>
</comment>
<comment type="caution">
    <text evidence="14">The sequence shown here is derived from an EMBL/GenBank/DDBJ whole genome shotgun (WGS) entry which is preliminary data.</text>
</comment>
<feature type="compositionally biased region" description="Basic and acidic residues" evidence="10">
    <location>
        <begin position="789"/>
        <end position="803"/>
    </location>
</feature>
<feature type="domain" description="ABC transmembrane type-1" evidence="13">
    <location>
        <begin position="149"/>
        <end position="432"/>
    </location>
</feature>
<feature type="transmembrane region" description="Helical" evidence="11">
    <location>
        <begin position="366"/>
        <end position="394"/>
    </location>
</feature>
<feature type="region of interest" description="Disordered" evidence="10">
    <location>
        <begin position="1"/>
        <end position="55"/>
    </location>
</feature>
<dbReference type="InterPro" id="IPR044726">
    <property type="entry name" value="ABCC_6TM_D2"/>
</dbReference>
<dbReference type="PANTHER" id="PTHR24223">
    <property type="entry name" value="ATP-BINDING CASSETTE SUB-FAMILY C"/>
    <property type="match status" value="1"/>
</dbReference>
<dbReference type="Pfam" id="PF00005">
    <property type="entry name" value="ABC_tran"/>
    <property type="match status" value="2"/>
</dbReference>
<name>A0A9W7BQ13_9STRA</name>
<feature type="region of interest" description="Disordered" evidence="10">
    <location>
        <begin position="492"/>
        <end position="539"/>
    </location>
</feature>
<evidence type="ECO:0000256" key="5">
    <source>
        <dbReference type="ARBA" id="ARBA00022737"/>
    </source>
</evidence>
<dbReference type="InterPro" id="IPR050173">
    <property type="entry name" value="ABC_transporter_C-like"/>
</dbReference>
<dbReference type="PANTHER" id="PTHR24223:SF415">
    <property type="entry name" value="FI20190P1"/>
    <property type="match status" value="1"/>
</dbReference>
<dbReference type="CDD" id="cd03244">
    <property type="entry name" value="ABCC_MRP_domain2"/>
    <property type="match status" value="1"/>
</dbReference>
<reference evidence="15" key="1">
    <citation type="journal article" date="2023" name="Commun. Biol.">
        <title>Genome analysis of Parmales, the sister group of diatoms, reveals the evolutionary specialization of diatoms from phago-mixotrophs to photoautotrophs.</title>
        <authorList>
            <person name="Ban H."/>
            <person name="Sato S."/>
            <person name="Yoshikawa S."/>
            <person name="Yamada K."/>
            <person name="Nakamura Y."/>
            <person name="Ichinomiya M."/>
            <person name="Sato N."/>
            <person name="Blanc-Mathieu R."/>
            <person name="Endo H."/>
            <person name="Kuwata A."/>
            <person name="Ogata H."/>
        </authorList>
    </citation>
    <scope>NUCLEOTIDE SEQUENCE [LARGE SCALE GENOMIC DNA]</scope>
    <source>
        <strain evidence="15">NIES 3699</strain>
    </source>
</reference>
<organism evidence="14 15">
    <name type="scientific">Triparma verrucosa</name>
    <dbReference type="NCBI Taxonomy" id="1606542"/>
    <lineage>
        <taxon>Eukaryota</taxon>
        <taxon>Sar</taxon>
        <taxon>Stramenopiles</taxon>
        <taxon>Ochrophyta</taxon>
        <taxon>Bolidophyceae</taxon>
        <taxon>Parmales</taxon>
        <taxon>Triparmaceae</taxon>
        <taxon>Triparma</taxon>
    </lineage>
</organism>
<keyword evidence="4 11" id="KW-0812">Transmembrane</keyword>
<proteinExistence type="inferred from homology"/>
<evidence type="ECO:0000256" key="2">
    <source>
        <dbReference type="ARBA" id="ARBA00009726"/>
    </source>
</evidence>
<keyword evidence="3" id="KW-0813">Transport</keyword>
<dbReference type="CDD" id="cd03250">
    <property type="entry name" value="ABCC_MRP_domain1"/>
    <property type="match status" value="1"/>
</dbReference>
<evidence type="ECO:0000313" key="15">
    <source>
        <dbReference type="Proteomes" id="UP001165160"/>
    </source>
</evidence>
<dbReference type="FunFam" id="1.20.1560.10:FF:000006">
    <property type="entry name" value="ATP-binding cassette, sub-family C (CFTR/MRP), member 9"/>
    <property type="match status" value="1"/>
</dbReference>
<evidence type="ECO:0000256" key="7">
    <source>
        <dbReference type="ARBA" id="ARBA00022840"/>
    </source>
</evidence>
<dbReference type="CDD" id="cd18580">
    <property type="entry name" value="ABC_6TM_ABCC_D2"/>
    <property type="match status" value="1"/>
</dbReference>
<protein>
    <submittedName>
        <fullName evidence="14">Uncharacterized protein</fullName>
    </submittedName>
</protein>
<feature type="region of interest" description="Disordered" evidence="10">
    <location>
        <begin position="771"/>
        <end position="803"/>
    </location>
</feature>
<feature type="compositionally biased region" description="Pro residues" evidence="10">
    <location>
        <begin position="20"/>
        <end position="30"/>
    </location>
</feature>
<dbReference type="PROSITE" id="PS00211">
    <property type="entry name" value="ABC_TRANSPORTER_1"/>
    <property type="match status" value="2"/>
</dbReference>
<dbReference type="Pfam" id="PF00664">
    <property type="entry name" value="ABC_membrane"/>
    <property type="match status" value="2"/>
</dbReference>
<dbReference type="InterPro" id="IPR044746">
    <property type="entry name" value="ABCC_6TM_D1"/>
</dbReference>
<dbReference type="GO" id="GO:0016887">
    <property type="term" value="F:ATP hydrolysis activity"/>
    <property type="evidence" value="ECO:0007669"/>
    <property type="project" value="InterPro"/>
</dbReference>
<feature type="compositionally biased region" description="Basic and acidic residues" evidence="10">
    <location>
        <begin position="773"/>
        <end position="782"/>
    </location>
</feature>